<comment type="similarity">
    <text evidence="2">Belongs to the MCM family.</text>
</comment>
<proteinExistence type="inferred from homology"/>
<evidence type="ECO:0000256" key="1">
    <source>
        <dbReference type="ARBA" id="ARBA00004123"/>
    </source>
</evidence>
<reference evidence="9" key="2">
    <citation type="submission" date="2025-09" db="UniProtKB">
        <authorList>
            <consortium name="Ensembl"/>
        </authorList>
    </citation>
    <scope>IDENTIFICATION</scope>
</reference>
<dbReference type="PANTHER" id="PTHR11630">
    <property type="entry name" value="DNA REPLICATION LICENSING FACTOR MCM FAMILY MEMBER"/>
    <property type="match status" value="1"/>
</dbReference>
<comment type="catalytic activity">
    <reaction evidence="7">
        <text>ATP + H2O = ADP + phosphate + H(+)</text>
        <dbReference type="Rhea" id="RHEA:13065"/>
        <dbReference type="ChEBI" id="CHEBI:15377"/>
        <dbReference type="ChEBI" id="CHEBI:15378"/>
        <dbReference type="ChEBI" id="CHEBI:30616"/>
        <dbReference type="ChEBI" id="CHEBI:43474"/>
        <dbReference type="ChEBI" id="CHEBI:456216"/>
        <dbReference type="EC" id="3.6.4.12"/>
    </reaction>
</comment>
<comment type="subcellular location">
    <subcellularLocation>
        <location evidence="1">Nucleus</location>
    </subcellularLocation>
</comment>
<keyword evidence="5" id="KW-0547">Nucleotide-binding</keyword>
<feature type="domain" description="MCM9 N-terminal" evidence="8">
    <location>
        <begin position="7"/>
        <end position="64"/>
    </location>
</feature>
<sequence length="296" mass="33062">MNKYHLVALIGQVFEAYVTEHHTTDIMQILLALDEDAHYSVVSNTMTLFEANMEVGDYFNAYPARGRAAKTMSSSPVLLDLPLCPELTRENIPKSRNAGHFLFVTDTVIRPSVTKVLEYKGLNVCRHVLSGCGPPFPADLGVQVQAVCGQYSMVVILEDDLVDSCKSGNTGHYDFTSHWAQMSIQYDVTVHGVVCQRWKPLYEGAHCELDLVLKANFIEVNNEQTMAALVLEDMQKEFDYLCPQVFWMYVVKLSVATVLAGGVQRIDPYGTKVRGMYPCSKHGPISLTYILPTNVL</sequence>
<accession>A0A8C7JID3</accession>
<evidence type="ECO:0000256" key="3">
    <source>
        <dbReference type="ARBA" id="ARBA00012551"/>
    </source>
</evidence>
<dbReference type="GO" id="GO:0042555">
    <property type="term" value="C:MCM complex"/>
    <property type="evidence" value="ECO:0007669"/>
    <property type="project" value="TreeGrafter"/>
</dbReference>
<dbReference type="GO" id="GO:0016787">
    <property type="term" value="F:hydrolase activity"/>
    <property type="evidence" value="ECO:0007669"/>
    <property type="project" value="UniProtKB-KW"/>
</dbReference>
<evidence type="ECO:0000313" key="10">
    <source>
        <dbReference type="Proteomes" id="UP000694557"/>
    </source>
</evidence>
<keyword evidence="6" id="KW-0539">Nucleus</keyword>
<evidence type="ECO:0000256" key="4">
    <source>
        <dbReference type="ARBA" id="ARBA00022801"/>
    </source>
</evidence>
<dbReference type="GO" id="GO:0003697">
    <property type="term" value="F:single-stranded DNA binding"/>
    <property type="evidence" value="ECO:0007669"/>
    <property type="project" value="TreeGrafter"/>
</dbReference>
<dbReference type="EC" id="3.6.4.12" evidence="3"/>
<evidence type="ECO:0000256" key="6">
    <source>
        <dbReference type="ARBA" id="ARBA00023242"/>
    </source>
</evidence>
<organism evidence="9 10">
    <name type="scientific">Oncorhynchus kisutch</name>
    <name type="common">Coho salmon</name>
    <name type="synonym">Salmo kisutch</name>
    <dbReference type="NCBI Taxonomy" id="8019"/>
    <lineage>
        <taxon>Eukaryota</taxon>
        <taxon>Metazoa</taxon>
        <taxon>Chordata</taxon>
        <taxon>Craniata</taxon>
        <taxon>Vertebrata</taxon>
        <taxon>Euteleostomi</taxon>
        <taxon>Actinopterygii</taxon>
        <taxon>Neopterygii</taxon>
        <taxon>Teleostei</taxon>
        <taxon>Protacanthopterygii</taxon>
        <taxon>Salmoniformes</taxon>
        <taxon>Salmonidae</taxon>
        <taxon>Salmoninae</taxon>
        <taxon>Oncorhynchus</taxon>
    </lineage>
</organism>
<dbReference type="SUPFAM" id="SSF50249">
    <property type="entry name" value="Nucleic acid-binding proteins"/>
    <property type="match status" value="1"/>
</dbReference>
<keyword evidence="4" id="KW-0378">Hydrolase</keyword>
<dbReference type="GO" id="GO:0017116">
    <property type="term" value="F:single-stranded DNA helicase activity"/>
    <property type="evidence" value="ECO:0007669"/>
    <property type="project" value="TreeGrafter"/>
</dbReference>
<dbReference type="Ensembl" id="ENSOKIT00005094107.1">
    <property type="protein sequence ID" value="ENSOKIP00005088020.1"/>
    <property type="gene ID" value="ENSOKIG00005038368.1"/>
</dbReference>
<dbReference type="GO" id="GO:0005634">
    <property type="term" value="C:nucleus"/>
    <property type="evidence" value="ECO:0007669"/>
    <property type="project" value="UniProtKB-SubCell"/>
</dbReference>
<dbReference type="InterPro" id="IPR031327">
    <property type="entry name" value="MCM"/>
</dbReference>
<reference evidence="9" key="1">
    <citation type="submission" date="2025-08" db="UniProtKB">
        <authorList>
            <consortium name="Ensembl"/>
        </authorList>
    </citation>
    <scope>IDENTIFICATION</scope>
</reference>
<keyword evidence="5" id="KW-0067">ATP-binding</keyword>
<evidence type="ECO:0000313" key="9">
    <source>
        <dbReference type="Ensembl" id="ENSOKIP00005088020.1"/>
    </source>
</evidence>
<dbReference type="PANTHER" id="PTHR11630:SF48">
    <property type="entry name" value="DNA HELICASE MCM9"/>
    <property type="match status" value="1"/>
</dbReference>
<evidence type="ECO:0000256" key="7">
    <source>
        <dbReference type="ARBA" id="ARBA00047995"/>
    </source>
</evidence>
<dbReference type="Pfam" id="PF26066">
    <property type="entry name" value="MCM9_N"/>
    <property type="match status" value="1"/>
</dbReference>
<dbReference type="Proteomes" id="UP000694557">
    <property type="component" value="Unassembled WGS sequence"/>
</dbReference>
<dbReference type="GO" id="GO:0005524">
    <property type="term" value="F:ATP binding"/>
    <property type="evidence" value="ECO:0007669"/>
    <property type="project" value="InterPro"/>
</dbReference>
<evidence type="ECO:0000256" key="2">
    <source>
        <dbReference type="ARBA" id="ARBA00008010"/>
    </source>
</evidence>
<keyword evidence="5" id="KW-0347">Helicase</keyword>
<dbReference type="GO" id="GO:0000724">
    <property type="term" value="P:double-strand break repair via homologous recombination"/>
    <property type="evidence" value="ECO:0007669"/>
    <property type="project" value="TreeGrafter"/>
</dbReference>
<evidence type="ECO:0000259" key="8">
    <source>
        <dbReference type="Pfam" id="PF26066"/>
    </source>
</evidence>
<dbReference type="GeneTree" id="ENSGT00940000169801"/>
<dbReference type="InterPro" id="IPR012340">
    <property type="entry name" value="NA-bd_OB-fold"/>
</dbReference>
<dbReference type="AlphaFoldDB" id="A0A8C7JID3"/>
<protein>
    <recommendedName>
        <fullName evidence="3">DNA helicase</fullName>
        <ecNumber evidence="3">3.6.4.12</ecNumber>
    </recommendedName>
</protein>
<name>A0A8C7JID3_ONCKI</name>
<dbReference type="InterPro" id="IPR058768">
    <property type="entry name" value="MCM9_N"/>
</dbReference>
<keyword evidence="10" id="KW-1185">Reference proteome</keyword>
<evidence type="ECO:0000256" key="5">
    <source>
        <dbReference type="ARBA" id="ARBA00022806"/>
    </source>
</evidence>